<evidence type="ECO:0000313" key="2">
    <source>
        <dbReference type="EMBL" id="KUG16584.1"/>
    </source>
</evidence>
<feature type="domain" description="Glycosyl transferase family 28 C-terminal" evidence="1">
    <location>
        <begin position="240"/>
        <end position="349"/>
    </location>
</feature>
<dbReference type="AlphaFoldDB" id="A0A0W8F6S3"/>
<dbReference type="Gene3D" id="3.40.50.2000">
    <property type="entry name" value="Glycogen Phosphorylase B"/>
    <property type="match status" value="2"/>
</dbReference>
<proteinExistence type="predicted"/>
<dbReference type="EMBL" id="LNQE01001488">
    <property type="protein sequence ID" value="KUG16584.1"/>
    <property type="molecule type" value="Genomic_DNA"/>
</dbReference>
<reference evidence="2" key="1">
    <citation type="journal article" date="2015" name="Proc. Natl. Acad. Sci. U.S.A.">
        <title>Networks of energetic and metabolic interactions define dynamics in microbial communities.</title>
        <authorList>
            <person name="Embree M."/>
            <person name="Liu J.K."/>
            <person name="Al-Bassam M.M."/>
            <person name="Zengler K."/>
        </authorList>
    </citation>
    <scope>NUCLEOTIDE SEQUENCE</scope>
</reference>
<protein>
    <recommendedName>
        <fullName evidence="1">Glycosyl transferase family 28 C-terminal domain-containing protein</fullName>
    </recommendedName>
</protein>
<comment type="caution">
    <text evidence="2">The sequence shown here is derived from an EMBL/GenBank/DDBJ whole genome shotgun (WGS) entry which is preliminary data.</text>
</comment>
<dbReference type="SUPFAM" id="SSF53756">
    <property type="entry name" value="UDP-Glycosyltransferase/glycogen phosphorylase"/>
    <property type="match status" value="1"/>
</dbReference>
<sequence length="364" mass="42215">MGKVFVSPLNWGLGHSTRDIPIIEELIRRGHEVTIGTSGNALTLLKREFPECDFITFKDYPAPYSSTRFFLPKFAASIPILLRALARERKKLDEILSVNKFDLIISDNRMGVYSHDIPSYFISHQLRFSLPQYLYPFEMLTIPVNSFVHVKFDGVIVPDIYPWAGQPNLSGKLSRSRLDATNKRAYFAGIFTSTRKMNLDEDLDYLIIVSGPEPQRTKLEEIIMKQVQKLPGEKVVLLGSPQKERHEKLDEHTTVHSYLSTEDKVELMNRARFLITRSGYTTMMEMVELDKKHGLFIPTPGQTEQEYLSRYYAQQGWFLSRSQYKLRLPQDVQEAMNYQGFPEMTKTAENVKRLYEELFVQHLS</sequence>
<dbReference type="PANTHER" id="PTHR21015">
    <property type="entry name" value="UDP-N-ACETYLGLUCOSAMINE--N-ACETYLMURAMYL-(PENTAPEPTIDE) PYROPHOSPHORYL-UNDECAPRENOL N-ACETYLGLUCOSAMINE TRANSFERASE 1"/>
    <property type="match status" value="1"/>
</dbReference>
<dbReference type="InterPro" id="IPR007235">
    <property type="entry name" value="Glyco_trans_28_C"/>
</dbReference>
<evidence type="ECO:0000259" key="1">
    <source>
        <dbReference type="Pfam" id="PF04101"/>
    </source>
</evidence>
<name>A0A0W8F6S3_9ZZZZ</name>
<dbReference type="GO" id="GO:0016758">
    <property type="term" value="F:hexosyltransferase activity"/>
    <property type="evidence" value="ECO:0007669"/>
    <property type="project" value="InterPro"/>
</dbReference>
<organism evidence="2">
    <name type="scientific">hydrocarbon metagenome</name>
    <dbReference type="NCBI Taxonomy" id="938273"/>
    <lineage>
        <taxon>unclassified sequences</taxon>
        <taxon>metagenomes</taxon>
        <taxon>ecological metagenomes</taxon>
    </lineage>
</organism>
<accession>A0A0W8F6S3</accession>
<dbReference type="PANTHER" id="PTHR21015:SF22">
    <property type="entry name" value="GLYCOSYLTRANSFERASE"/>
    <property type="match status" value="1"/>
</dbReference>
<dbReference type="Pfam" id="PF04101">
    <property type="entry name" value="Glyco_tran_28_C"/>
    <property type="match status" value="1"/>
</dbReference>
<gene>
    <name evidence="2" type="ORF">ASZ90_013743</name>
</gene>